<dbReference type="Proteomes" id="UP001519273">
    <property type="component" value="Unassembled WGS sequence"/>
</dbReference>
<feature type="transmembrane region" description="Helical" evidence="1">
    <location>
        <begin position="44"/>
        <end position="60"/>
    </location>
</feature>
<feature type="transmembrane region" description="Helical" evidence="1">
    <location>
        <begin position="237"/>
        <end position="255"/>
    </location>
</feature>
<keyword evidence="1" id="KW-0472">Membrane</keyword>
<evidence type="ECO:0000313" key="3">
    <source>
        <dbReference type="Proteomes" id="UP001519273"/>
    </source>
</evidence>
<feature type="transmembrane region" description="Helical" evidence="1">
    <location>
        <begin position="12"/>
        <end position="32"/>
    </location>
</feature>
<feature type="transmembrane region" description="Helical" evidence="1">
    <location>
        <begin position="81"/>
        <end position="107"/>
    </location>
</feature>
<proteinExistence type="predicted"/>
<keyword evidence="3" id="KW-1185">Reference proteome</keyword>
<sequence>MTSQKPLSWGRLFSFFVPLGISASLVTISHVIINSTLAQSADQATVIASYSIALSLLTITERPSTLLRQTCSTLVRDRTSFRAITQVTNIFLAFVLLIGFLIVYTPVGTSIFGSIFGVEEHMLPHVVAVYQVLMFVSIFSVIRNIYQGVLITNNHTKWLTIGMVIRLAGMYFLSLYFIHTNNVKSGTVGAVIFLAGMIIEAAVSFWEGRSIVKRMPVRSEHLPSQTRADIYRFYKPLLLSSVVALFISPVTNIILGKTSGVALAISAFAVAGSLMQLMLSFFTYIHQVVLNYYQVDAVIVRKFILVIGFIPFLMLIGVAYTPIGYWVLEVVMHVRGELLIQSLHTLQTFILYPLIMPWLDYGNGLILLSGRTKTMFRSQTANAICTIVILLLLAATVPEWNGMIGAIAQSFGLLAEFTIVTLVNRLSHKQYSTDRSFDA</sequence>
<feature type="transmembrane region" description="Helical" evidence="1">
    <location>
        <begin position="158"/>
        <end position="179"/>
    </location>
</feature>
<feature type="transmembrane region" description="Helical" evidence="1">
    <location>
        <begin position="403"/>
        <end position="423"/>
    </location>
</feature>
<feature type="transmembrane region" description="Helical" evidence="1">
    <location>
        <begin position="127"/>
        <end position="146"/>
    </location>
</feature>
<feature type="transmembrane region" description="Helical" evidence="1">
    <location>
        <begin position="261"/>
        <end position="282"/>
    </location>
</feature>
<name>A0ABS4H5F1_9BACL</name>
<dbReference type="RefSeq" id="WP_209850961.1">
    <property type="nucleotide sequence ID" value="NZ_CBCRVE010000004.1"/>
</dbReference>
<evidence type="ECO:0000313" key="2">
    <source>
        <dbReference type="EMBL" id="MBP1937755.1"/>
    </source>
</evidence>
<organism evidence="2 3">
    <name type="scientific">Paenibacillus sediminis</name>
    <dbReference type="NCBI Taxonomy" id="664909"/>
    <lineage>
        <taxon>Bacteria</taxon>
        <taxon>Bacillati</taxon>
        <taxon>Bacillota</taxon>
        <taxon>Bacilli</taxon>
        <taxon>Bacillales</taxon>
        <taxon>Paenibacillaceae</taxon>
        <taxon>Paenibacillus</taxon>
    </lineage>
</organism>
<evidence type="ECO:0008006" key="4">
    <source>
        <dbReference type="Google" id="ProtNLM"/>
    </source>
</evidence>
<dbReference type="EMBL" id="JAGGKP010000007">
    <property type="protein sequence ID" value="MBP1937755.1"/>
    <property type="molecule type" value="Genomic_DNA"/>
</dbReference>
<keyword evidence="1" id="KW-0812">Transmembrane</keyword>
<protein>
    <recommendedName>
        <fullName evidence="4">Multi antimicrobial extrusion protein MatE</fullName>
    </recommendedName>
</protein>
<feature type="transmembrane region" description="Helical" evidence="1">
    <location>
        <begin position="380"/>
        <end position="397"/>
    </location>
</feature>
<keyword evidence="1" id="KW-1133">Transmembrane helix</keyword>
<evidence type="ECO:0000256" key="1">
    <source>
        <dbReference type="SAM" id="Phobius"/>
    </source>
</evidence>
<accession>A0ABS4H5F1</accession>
<feature type="transmembrane region" description="Helical" evidence="1">
    <location>
        <begin position="303"/>
        <end position="328"/>
    </location>
</feature>
<gene>
    <name evidence="2" type="ORF">J2Z20_002670</name>
</gene>
<reference evidence="2 3" key="1">
    <citation type="submission" date="2021-03" db="EMBL/GenBank/DDBJ databases">
        <title>Genomic Encyclopedia of Type Strains, Phase IV (KMG-IV): sequencing the most valuable type-strain genomes for metagenomic binning, comparative biology and taxonomic classification.</title>
        <authorList>
            <person name="Goeker M."/>
        </authorList>
    </citation>
    <scope>NUCLEOTIDE SEQUENCE [LARGE SCALE GENOMIC DNA]</scope>
    <source>
        <strain evidence="2 3">DSM 23491</strain>
    </source>
</reference>
<feature type="transmembrane region" description="Helical" evidence="1">
    <location>
        <begin position="348"/>
        <end position="368"/>
    </location>
</feature>
<comment type="caution">
    <text evidence="2">The sequence shown here is derived from an EMBL/GenBank/DDBJ whole genome shotgun (WGS) entry which is preliminary data.</text>
</comment>
<feature type="transmembrane region" description="Helical" evidence="1">
    <location>
        <begin position="185"/>
        <end position="206"/>
    </location>
</feature>